<evidence type="ECO:0000256" key="3">
    <source>
        <dbReference type="ARBA" id="ARBA00022989"/>
    </source>
</evidence>
<feature type="transmembrane region" description="Helical" evidence="6">
    <location>
        <begin position="149"/>
        <end position="173"/>
    </location>
</feature>
<keyword evidence="8" id="KW-0675">Receptor</keyword>
<name>A0A9Q0LW38_ANAIG</name>
<proteinExistence type="predicted"/>
<sequence>MIHNKESIPCIIGSVLGMFGALVYSFVYLWIPSIRNFPRKLILFLSIYDFLAGASYILPGHVNSSFCKFQTLLIAYFITSPSYWCFVISIISLRRLNGVDYSTAKKHLKLIHLGMHVISITLALFFFFLSKAEVRNTHWCWITEIHLEVIVYTTYWALLVGCLAIYIIIMVMIEKRRRKGEAFESSIRRFQIKMFFIPILYIFTAFWSSWKRLREMIEHKPRDEDWLDITQALFLPTEGFWDFILFIVFDREIRRAIREKFRNNRCCSNSIEMSKNDLQTGLLLSGDDFYDLDSEKKDPITQELNEQNFDQLKKSNPKNIEQPKKPKKKYTKKSKKKHSDSDSVSSCDDIIEPHQITHDDL</sequence>
<dbReference type="GO" id="GO:0007189">
    <property type="term" value="P:adenylate cyclase-activating G protein-coupled receptor signaling pathway"/>
    <property type="evidence" value="ECO:0007669"/>
    <property type="project" value="TreeGrafter"/>
</dbReference>
<evidence type="ECO:0000256" key="2">
    <source>
        <dbReference type="ARBA" id="ARBA00022692"/>
    </source>
</evidence>
<dbReference type="InterPro" id="IPR017981">
    <property type="entry name" value="GPCR_2-like_7TM"/>
</dbReference>
<feature type="compositionally biased region" description="Basic and acidic residues" evidence="5">
    <location>
        <begin position="351"/>
        <end position="361"/>
    </location>
</feature>
<keyword evidence="4 6" id="KW-0472">Membrane</keyword>
<feature type="transmembrane region" description="Helical" evidence="6">
    <location>
        <begin position="6"/>
        <end position="29"/>
    </location>
</feature>
<dbReference type="AlphaFoldDB" id="A0A9Q0LW38"/>
<evidence type="ECO:0000256" key="1">
    <source>
        <dbReference type="ARBA" id="ARBA00004141"/>
    </source>
</evidence>
<comment type="caution">
    <text evidence="8">The sequence shown here is derived from an EMBL/GenBank/DDBJ whole genome shotgun (WGS) entry which is preliminary data.</text>
</comment>
<keyword evidence="2 6" id="KW-0812">Transmembrane</keyword>
<feature type="transmembrane region" description="Helical" evidence="6">
    <location>
        <begin position="71"/>
        <end position="90"/>
    </location>
</feature>
<dbReference type="PANTHER" id="PTHR23112:SF0">
    <property type="entry name" value="TRANSMEMBRANE PROTEIN 116"/>
    <property type="match status" value="1"/>
</dbReference>
<dbReference type="PROSITE" id="PS50261">
    <property type="entry name" value="G_PROTEIN_RECEP_F2_4"/>
    <property type="match status" value="1"/>
</dbReference>
<feature type="transmembrane region" description="Helical" evidence="6">
    <location>
        <begin position="41"/>
        <end position="59"/>
    </location>
</feature>
<keyword evidence="9" id="KW-1185">Reference proteome</keyword>
<dbReference type="OrthoDB" id="100006at2759"/>
<evidence type="ECO:0000259" key="7">
    <source>
        <dbReference type="PROSITE" id="PS50261"/>
    </source>
</evidence>
<protein>
    <submittedName>
        <fullName evidence="8">G protein-coupled receptor</fullName>
    </submittedName>
</protein>
<dbReference type="GO" id="GO:0005886">
    <property type="term" value="C:plasma membrane"/>
    <property type="evidence" value="ECO:0007669"/>
    <property type="project" value="TreeGrafter"/>
</dbReference>
<evidence type="ECO:0000256" key="5">
    <source>
        <dbReference type="SAM" id="MobiDB-lite"/>
    </source>
</evidence>
<feature type="transmembrane region" description="Helical" evidence="6">
    <location>
        <begin position="110"/>
        <end position="129"/>
    </location>
</feature>
<feature type="transmembrane region" description="Helical" evidence="6">
    <location>
        <begin position="194"/>
        <end position="210"/>
    </location>
</feature>
<evidence type="ECO:0000313" key="8">
    <source>
        <dbReference type="EMBL" id="KAJ5078395.1"/>
    </source>
</evidence>
<keyword evidence="3 6" id="KW-1133">Transmembrane helix</keyword>
<comment type="subcellular location">
    <subcellularLocation>
        <location evidence="1">Membrane</location>
        <topology evidence="1">Multi-pass membrane protein</topology>
    </subcellularLocation>
</comment>
<dbReference type="EMBL" id="JAPDFW010000054">
    <property type="protein sequence ID" value="KAJ5078395.1"/>
    <property type="molecule type" value="Genomic_DNA"/>
</dbReference>
<accession>A0A9Q0LW38</accession>
<dbReference type="Proteomes" id="UP001149090">
    <property type="component" value="Unassembled WGS sequence"/>
</dbReference>
<evidence type="ECO:0000313" key="9">
    <source>
        <dbReference type="Proteomes" id="UP001149090"/>
    </source>
</evidence>
<dbReference type="GO" id="GO:0007166">
    <property type="term" value="P:cell surface receptor signaling pathway"/>
    <property type="evidence" value="ECO:0007669"/>
    <property type="project" value="InterPro"/>
</dbReference>
<evidence type="ECO:0000256" key="4">
    <source>
        <dbReference type="ARBA" id="ARBA00023136"/>
    </source>
</evidence>
<feature type="compositionally biased region" description="Basic residues" evidence="5">
    <location>
        <begin position="325"/>
        <end position="338"/>
    </location>
</feature>
<dbReference type="PANTHER" id="PTHR23112">
    <property type="entry name" value="G PROTEIN-COUPLED RECEPTOR 157-RELATED"/>
    <property type="match status" value="1"/>
</dbReference>
<feature type="region of interest" description="Disordered" evidence="5">
    <location>
        <begin position="306"/>
        <end position="361"/>
    </location>
</feature>
<dbReference type="GO" id="GO:0004930">
    <property type="term" value="F:G protein-coupled receptor activity"/>
    <property type="evidence" value="ECO:0007669"/>
    <property type="project" value="TreeGrafter"/>
</dbReference>
<feature type="domain" description="G-protein coupled receptors family 2 profile 2" evidence="7">
    <location>
        <begin position="6"/>
        <end position="250"/>
    </location>
</feature>
<evidence type="ECO:0000256" key="6">
    <source>
        <dbReference type="SAM" id="Phobius"/>
    </source>
</evidence>
<dbReference type="Gene3D" id="1.20.1070.10">
    <property type="entry name" value="Rhodopsin 7-helix transmembrane proteins"/>
    <property type="match status" value="1"/>
</dbReference>
<organism evidence="8 9">
    <name type="scientific">Anaeramoeba ignava</name>
    <name type="common">Anaerobic marine amoeba</name>
    <dbReference type="NCBI Taxonomy" id="1746090"/>
    <lineage>
        <taxon>Eukaryota</taxon>
        <taxon>Metamonada</taxon>
        <taxon>Anaeramoebidae</taxon>
        <taxon>Anaeramoeba</taxon>
    </lineage>
</organism>
<gene>
    <name evidence="8" type="ORF">M0811_05183</name>
</gene>
<dbReference type="SUPFAM" id="SSF81321">
    <property type="entry name" value="Family A G protein-coupled receptor-like"/>
    <property type="match status" value="1"/>
</dbReference>
<reference evidence="8" key="1">
    <citation type="submission" date="2022-10" db="EMBL/GenBank/DDBJ databases">
        <title>Novel sulphate-reducing endosymbionts in the free-living metamonad Anaeramoeba.</title>
        <authorList>
            <person name="Jerlstrom-Hultqvist J."/>
            <person name="Cepicka I."/>
            <person name="Gallot-Lavallee L."/>
            <person name="Salas-Leiva D."/>
            <person name="Curtis B.A."/>
            <person name="Zahonova K."/>
            <person name="Pipaliya S."/>
            <person name="Dacks J."/>
            <person name="Roger A.J."/>
        </authorList>
    </citation>
    <scope>NUCLEOTIDE SEQUENCE</scope>
    <source>
        <strain evidence="8">BMAN</strain>
    </source>
</reference>